<proteinExistence type="predicted"/>
<comment type="caution">
    <text evidence="2">The sequence shown here is derived from an EMBL/GenBank/DDBJ whole genome shotgun (WGS) entry which is preliminary data.</text>
</comment>
<gene>
    <name evidence="2" type="ORF">NE695_05785</name>
</gene>
<name>A0ABT1RXM9_9FIRM</name>
<evidence type="ECO:0000313" key="3">
    <source>
        <dbReference type="Proteomes" id="UP001524473"/>
    </source>
</evidence>
<reference evidence="2 3" key="1">
    <citation type="submission" date="2022-06" db="EMBL/GenBank/DDBJ databases">
        <title>Isolation of gut microbiota from human fecal samples.</title>
        <authorList>
            <person name="Pamer E.G."/>
            <person name="Barat B."/>
            <person name="Waligurski E."/>
            <person name="Medina S."/>
            <person name="Paddock L."/>
            <person name="Mostad J."/>
        </authorList>
    </citation>
    <scope>NUCLEOTIDE SEQUENCE [LARGE SCALE GENOMIC DNA]</scope>
    <source>
        <strain evidence="2 3">DFI.9.73</strain>
    </source>
</reference>
<evidence type="ECO:0000313" key="2">
    <source>
        <dbReference type="EMBL" id="MCQ4839426.1"/>
    </source>
</evidence>
<dbReference type="Proteomes" id="UP001524473">
    <property type="component" value="Unassembled WGS sequence"/>
</dbReference>
<sequence>MPENKIPYLCGGVLFFLMAHMKPSTGTPRDHQSGLKDDHSDPVVMQDLIFAVKGSEYTTAAKDTSNYRECKNNGSVNVPFNDVALCSSYDNSVKNDYSDTLKRMSEFVQSHLDLSKKEWFIKVLLDIIENDADIAETDEFYLECDGLPRTKETIRATEEFSLPAFLVGIMHYILVNRYDKNTLGVATLEAWGQKTPRKPRKYTGNAGESITRNISVSVDLPCAESVSVPVTIEAEPGKTAHDELKERVLASGKVLADIWGGVVDGLLQQPKKEDELPLTPITPTRYDSNSRIIYLGTDEIVLPVQLVPQSAIETHELPYINALCEVYAEKISQEVTPDSIDTLPPMYRRHFAEQRKAYYSAESVHRSVREVFADGEQQFSALKDDAYDGIEPTYYDDNYATGYDRLRAVLEKITSTTLTKSALINVIGLISNLEKKGICHILVNDERIRSWVVIDGETV</sequence>
<dbReference type="RefSeq" id="WP_256191684.1">
    <property type="nucleotide sequence ID" value="NZ_JANFZG010000011.1"/>
</dbReference>
<organism evidence="2 3">
    <name type="scientific">Neglectibacter timonensis</name>
    <dbReference type="NCBI Taxonomy" id="1776382"/>
    <lineage>
        <taxon>Bacteria</taxon>
        <taxon>Bacillati</taxon>
        <taxon>Bacillota</taxon>
        <taxon>Clostridia</taxon>
        <taxon>Eubacteriales</taxon>
        <taxon>Oscillospiraceae</taxon>
        <taxon>Neglectibacter</taxon>
    </lineage>
</organism>
<accession>A0ABT1RXM9</accession>
<evidence type="ECO:0000259" key="1">
    <source>
        <dbReference type="Pfam" id="PF20282"/>
    </source>
</evidence>
<dbReference type="EMBL" id="JANFZH010000010">
    <property type="protein sequence ID" value="MCQ4839426.1"/>
    <property type="molecule type" value="Genomic_DNA"/>
</dbReference>
<keyword evidence="3" id="KW-1185">Reference proteome</keyword>
<dbReference type="InterPro" id="IPR046914">
    <property type="entry name" value="ABC-3C_CTD6"/>
</dbReference>
<dbReference type="Pfam" id="PF20282">
    <property type="entry name" value="CTD6"/>
    <property type="match status" value="1"/>
</dbReference>
<protein>
    <recommendedName>
        <fullName evidence="1">ABC-three component systems C-terminal domain-containing protein</fullName>
    </recommendedName>
</protein>
<feature type="domain" description="ABC-three component systems C-terminal" evidence="1">
    <location>
        <begin position="316"/>
        <end position="451"/>
    </location>
</feature>